<dbReference type="GO" id="GO:0042744">
    <property type="term" value="P:hydrogen peroxide catabolic process"/>
    <property type="evidence" value="ECO:0007669"/>
    <property type="project" value="UniProtKB-KW"/>
</dbReference>
<keyword evidence="18" id="KW-1185">Reference proteome</keyword>
<dbReference type="GO" id="GO:0046872">
    <property type="term" value="F:metal ion binding"/>
    <property type="evidence" value="ECO:0007669"/>
    <property type="project" value="UniProtKB-KW"/>
</dbReference>
<dbReference type="PANTHER" id="PTHR30555:SF0">
    <property type="entry name" value="CATALASE-PEROXIDASE"/>
    <property type="match status" value="1"/>
</dbReference>
<comment type="catalytic activity">
    <reaction evidence="8 13 14">
        <text>H2O2 + AH2 = A + 2 H2O</text>
        <dbReference type="Rhea" id="RHEA:30275"/>
        <dbReference type="ChEBI" id="CHEBI:13193"/>
        <dbReference type="ChEBI" id="CHEBI:15377"/>
        <dbReference type="ChEBI" id="CHEBI:16240"/>
        <dbReference type="ChEBI" id="CHEBI:17499"/>
        <dbReference type="EC" id="1.11.1.21"/>
    </reaction>
</comment>
<evidence type="ECO:0000256" key="3">
    <source>
        <dbReference type="ARBA" id="ARBA00022723"/>
    </source>
</evidence>
<dbReference type="CDD" id="cd00649">
    <property type="entry name" value="catalase_peroxidase_1"/>
    <property type="match status" value="1"/>
</dbReference>
<keyword evidence="1 13" id="KW-0575">Peroxidase</keyword>
<keyword evidence="4 13" id="KW-0560">Oxidoreductase</keyword>
<dbReference type="NCBIfam" id="NF011635">
    <property type="entry name" value="PRK15061.1"/>
    <property type="match status" value="1"/>
</dbReference>
<feature type="region of interest" description="Disordered" evidence="15">
    <location>
        <begin position="1"/>
        <end position="31"/>
    </location>
</feature>
<dbReference type="PROSITE" id="PS50873">
    <property type="entry name" value="PEROXIDASE_4"/>
    <property type="match status" value="1"/>
</dbReference>
<sequence length="741" mass="80253">MSDNHEATGEAAAGCPVNHGRAPYPAQGGGNRQWWPERLNLKILAKNPAVANPLGADFDYAAAFAALDLPAVKRDIQEVLTTSKDWWPADFGHYGPFMIRMAWHSAGTYRISDGRGGAGGGQQRFAPLNSWPDNASLDKARRLLWPVKKKYGRSLSWADLIVLTGNVALEGMGFRTFGFGGGRVDEWEPDEDVYWGPETTWLGDQRYTGDRELENPLAAVQMGLIYVNPEGPNGNPDPIAAARDIRETFYRMAMNDEETVALIAGGHTFGKTHGAGPADNVGPDPEDAPMEQQGLGWKNRFRTGVGADAITSGLEGTWTATPITWDNSFFETLFGYEWELTKSPAGAFQYKPKDGAGEGTVPDAHDPSKRHVPIMLTTDLSLRFDPVYGPISRRFLENPDQFADAFARAWFKLTHRDMGPVVRYLGPEVPAEHLLWQDPLPAVSYVNPEEADVADLKRRIAATGLSVSELVSTAWAAASSFRSSDKRGGANGGRIRLQPQAGWEVNEPDRLAGVLRALEGVQRDFNAQGGAKQVSLADLVVLAGGVGIEQAARAAGLAVEVPFAPGRVDAPQELTDVESFAALEPKADGFRNWVGKGNRLAAEYLLLDKANLLGLSAPEMTVLVGGLRVLGANHQQSSLGVLTDTPGVLTNDFFVNLLDLGTSWRATSEAADTFEGRDESGAVRWTGSRADLVFGSNAELRAIAEVYAADDAKEKFVTDFVAAWVKVMNADRFDLDASRAV</sequence>
<dbReference type="PRINTS" id="PR00460">
    <property type="entry name" value="BPEROXIDASE"/>
</dbReference>
<dbReference type="FunFam" id="1.10.420.10:FF:000004">
    <property type="entry name" value="Catalase-peroxidase"/>
    <property type="match status" value="1"/>
</dbReference>
<feature type="cross-link" description="Tryptophyl-tyrosyl-methioninium (Tyr-Met) (with Trp-103)" evidence="13">
    <location>
        <begin position="226"/>
        <end position="252"/>
    </location>
</feature>
<evidence type="ECO:0000256" key="4">
    <source>
        <dbReference type="ARBA" id="ARBA00023002"/>
    </source>
</evidence>
<dbReference type="EMBL" id="JZKH01000016">
    <property type="protein sequence ID" value="KJS62127.1"/>
    <property type="molecule type" value="Genomic_DNA"/>
</dbReference>
<dbReference type="FunFam" id="1.10.520.10:FF:000002">
    <property type="entry name" value="Catalase-peroxidase"/>
    <property type="match status" value="1"/>
</dbReference>
<dbReference type="InterPro" id="IPR002016">
    <property type="entry name" value="Haem_peroxidase"/>
</dbReference>
<evidence type="ECO:0000256" key="15">
    <source>
        <dbReference type="SAM" id="MobiDB-lite"/>
    </source>
</evidence>
<dbReference type="GO" id="GO:0070301">
    <property type="term" value="P:cellular response to hydrogen peroxide"/>
    <property type="evidence" value="ECO:0007669"/>
    <property type="project" value="TreeGrafter"/>
</dbReference>
<dbReference type="RefSeq" id="WP_045694540.1">
    <property type="nucleotide sequence ID" value="NZ_JZKH01000016.1"/>
</dbReference>
<dbReference type="InterPro" id="IPR010255">
    <property type="entry name" value="Haem_peroxidase_sf"/>
</dbReference>
<dbReference type="PROSITE" id="PS00436">
    <property type="entry name" value="PEROXIDASE_2"/>
    <property type="match status" value="1"/>
</dbReference>
<dbReference type="FunFam" id="1.10.420.10:FF:000002">
    <property type="entry name" value="Catalase-peroxidase"/>
    <property type="match status" value="1"/>
</dbReference>
<comment type="caution">
    <text evidence="17">The sequence shown here is derived from an EMBL/GenBank/DDBJ whole genome shotgun (WGS) entry which is preliminary data.</text>
</comment>
<dbReference type="GO" id="GO:0020037">
    <property type="term" value="F:heme binding"/>
    <property type="evidence" value="ECO:0007669"/>
    <property type="project" value="InterPro"/>
</dbReference>
<evidence type="ECO:0000256" key="7">
    <source>
        <dbReference type="ARBA" id="ARBA00049145"/>
    </source>
</evidence>
<evidence type="ECO:0000256" key="14">
    <source>
        <dbReference type="RuleBase" id="RU003451"/>
    </source>
</evidence>
<comment type="PTM">
    <text evidence="13">Formation of the three residue Trp-Tyr-Met cross-link is important for the catalase, but not the peroxidase activity of the enzyme.</text>
</comment>
<accession>A0A0F2TK85</accession>
<dbReference type="GO" id="GO:0005829">
    <property type="term" value="C:cytosol"/>
    <property type="evidence" value="ECO:0007669"/>
    <property type="project" value="UniProtKB-ARBA"/>
</dbReference>
<evidence type="ECO:0000256" key="9">
    <source>
        <dbReference type="ARBA" id="ARBA00056989"/>
    </source>
</evidence>
<evidence type="ECO:0000313" key="17">
    <source>
        <dbReference type="EMBL" id="KJS62127.1"/>
    </source>
</evidence>
<dbReference type="EC" id="1.11.1.21" evidence="11 13"/>
<dbReference type="PRINTS" id="PR00458">
    <property type="entry name" value="PEROXIDASE"/>
</dbReference>
<evidence type="ECO:0000256" key="10">
    <source>
        <dbReference type="ARBA" id="ARBA00060838"/>
    </source>
</evidence>
<dbReference type="GO" id="GO:0004096">
    <property type="term" value="F:catalase activity"/>
    <property type="evidence" value="ECO:0007669"/>
    <property type="project" value="UniProtKB-UniRule"/>
</dbReference>
<gene>
    <name evidence="13" type="primary">katG</name>
    <name evidence="17" type="ORF">VM95_10525</name>
</gene>
<dbReference type="SUPFAM" id="SSF48113">
    <property type="entry name" value="Heme-dependent peroxidases"/>
    <property type="match status" value="2"/>
</dbReference>
<dbReference type="InterPro" id="IPR000763">
    <property type="entry name" value="Catalase_peroxidase"/>
</dbReference>
<organism evidence="17 18">
    <name type="scientific">Streptomyces rubellomurinus (strain ATCC 31215)</name>
    <dbReference type="NCBI Taxonomy" id="359131"/>
    <lineage>
        <taxon>Bacteria</taxon>
        <taxon>Bacillati</taxon>
        <taxon>Actinomycetota</taxon>
        <taxon>Actinomycetes</taxon>
        <taxon>Kitasatosporales</taxon>
        <taxon>Streptomycetaceae</taxon>
        <taxon>Streptomyces</taxon>
    </lineage>
</organism>
<proteinExistence type="inferred from homology"/>
<dbReference type="InterPro" id="IPR019794">
    <property type="entry name" value="Peroxidases_AS"/>
</dbReference>
<dbReference type="HAMAP" id="MF_01961">
    <property type="entry name" value="Catal_peroxid"/>
    <property type="match status" value="1"/>
</dbReference>
<evidence type="ECO:0000256" key="8">
    <source>
        <dbReference type="ARBA" id="ARBA00051651"/>
    </source>
</evidence>
<feature type="site" description="Transition state stabilizer" evidence="13">
    <location>
        <position position="100"/>
    </location>
</feature>
<comment type="caution">
    <text evidence="13">Lacks conserved residue(s) required for the propagation of feature annotation.</text>
</comment>
<evidence type="ECO:0000256" key="1">
    <source>
        <dbReference type="ARBA" id="ARBA00022559"/>
    </source>
</evidence>
<evidence type="ECO:0000313" key="18">
    <source>
        <dbReference type="Proteomes" id="UP000033699"/>
    </source>
</evidence>
<feature type="domain" description="Plant heme peroxidase family profile" evidence="16">
    <location>
        <begin position="137"/>
        <end position="432"/>
    </location>
</feature>
<evidence type="ECO:0000256" key="2">
    <source>
        <dbReference type="ARBA" id="ARBA00022617"/>
    </source>
</evidence>
<feature type="active site" description="Proton acceptor" evidence="13">
    <location>
        <position position="104"/>
    </location>
</feature>
<dbReference type="Pfam" id="PF00141">
    <property type="entry name" value="peroxidase"/>
    <property type="match status" value="2"/>
</dbReference>
<comment type="subunit">
    <text evidence="13">Homodimer or homotetramer.</text>
</comment>
<evidence type="ECO:0000259" key="16">
    <source>
        <dbReference type="PROSITE" id="PS50873"/>
    </source>
</evidence>
<dbReference type="AlphaFoldDB" id="A0A0F2TK85"/>
<keyword evidence="5 13" id="KW-0408">Iron</keyword>
<dbReference type="NCBIfam" id="TIGR00198">
    <property type="entry name" value="cat_per_HPI"/>
    <property type="match status" value="1"/>
</dbReference>
<dbReference type="Proteomes" id="UP000033699">
    <property type="component" value="Unassembled WGS sequence"/>
</dbReference>
<dbReference type="Gene3D" id="1.10.520.10">
    <property type="match status" value="2"/>
</dbReference>
<feature type="binding site" description="axial binding residue" evidence="13">
    <location>
        <position position="267"/>
    </location>
    <ligand>
        <name>heme b</name>
        <dbReference type="ChEBI" id="CHEBI:60344"/>
    </ligand>
    <ligandPart>
        <name>Fe</name>
        <dbReference type="ChEBI" id="CHEBI:18248"/>
    </ligandPart>
</feature>
<evidence type="ECO:0000256" key="11">
    <source>
        <dbReference type="ARBA" id="ARBA00067012"/>
    </source>
</evidence>
<comment type="function">
    <text evidence="9 13">Bifunctional enzyme with both catalase and broad-spectrum peroxidase activity.</text>
</comment>
<dbReference type="PATRIC" id="fig|359131.3.peg.1824"/>
<evidence type="ECO:0000256" key="12">
    <source>
        <dbReference type="ARBA" id="ARBA00074141"/>
    </source>
</evidence>
<comment type="catalytic activity">
    <reaction evidence="7 13 14">
        <text>2 H2O2 = O2 + 2 H2O</text>
        <dbReference type="Rhea" id="RHEA:20309"/>
        <dbReference type="ChEBI" id="CHEBI:15377"/>
        <dbReference type="ChEBI" id="CHEBI:15379"/>
        <dbReference type="ChEBI" id="CHEBI:16240"/>
        <dbReference type="EC" id="1.11.1.21"/>
    </reaction>
</comment>
<keyword evidence="2 13" id="KW-0349">Heme</keyword>
<dbReference type="Gene3D" id="1.10.420.10">
    <property type="entry name" value="Peroxidase, domain 2"/>
    <property type="match status" value="2"/>
</dbReference>
<comment type="similarity">
    <text evidence="10 13 14">Belongs to the peroxidase family. Peroxidase/catalase subfamily.</text>
</comment>
<name>A0A0F2TK85_STRR3</name>
<evidence type="ECO:0000256" key="6">
    <source>
        <dbReference type="ARBA" id="ARBA00023324"/>
    </source>
</evidence>
<comment type="cofactor">
    <cofactor evidence="13">
        <name>heme b</name>
        <dbReference type="ChEBI" id="CHEBI:60344"/>
    </cofactor>
    <text evidence="13">Binds 1 heme b (iron(II)-protoporphyrin IX) group per dimer.</text>
</comment>
<dbReference type="OrthoDB" id="9759743at2"/>
<reference evidence="17 18" key="1">
    <citation type="submission" date="2015-02" db="EMBL/GenBank/DDBJ databases">
        <authorList>
            <person name="Ju K.-S."/>
            <person name="Doroghazi J.R."/>
            <person name="Metcalf W."/>
        </authorList>
    </citation>
    <scope>NUCLEOTIDE SEQUENCE [LARGE SCALE GENOMIC DNA]</scope>
    <source>
        <strain evidence="17 18">ATCC 31215</strain>
    </source>
</reference>
<keyword evidence="3 13" id="KW-0479">Metal-binding</keyword>
<dbReference type="CDD" id="cd08200">
    <property type="entry name" value="catalase_peroxidase_2"/>
    <property type="match status" value="1"/>
</dbReference>
<dbReference type="InterPro" id="IPR019793">
    <property type="entry name" value="Peroxidases_heam-ligand_BS"/>
</dbReference>
<evidence type="ECO:0000256" key="13">
    <source>
        <dbReference type="HAMAP-Rule" id="MF_01961"/>
    </source>
</evidence>
<dbReference type="PROSITE" id="PS00435">
    <property type="entry name" value="PEROXIDASE_1"/>
    <property type="match status" value="1"/>
</dbReference>
<dbReference type="PANTHER" id="PTHR30555">
    <property type="entry name" value="HYDROPEROXIDASE I, BIFUNCTIONAL CATALASE-PEROXIDASE"/>
    <property type="match status" value="1"/>
</dbReference>
<protein>
    <recommendedName>
        <fullName evidence="12 13">Catalase-peroxidase</fullName>
        <shortName evidence="13">CP</shortName>
        <ecNumber evidence="11 13">1.11.1.21</ecNumber>
    </recommendedName>
    <alternativeName>
        <fullName evidence="13">Peroxidase/catalase</fullName>
    </alternativeName>
</protein>
<keyword evidence="6 13" id="KW-0376">Hydrogen peroxide</keyword>
<evidence type="ECO:0000256" key="5">
    <source>
        <dbReference type="ARBA" id="ARBA00023004"/>
    </source>
</evidence>